<dbReference type="STRING" id="266264.Rmet_1806"/>
<feature type="chain" id="PRO_5004193614" description="Secreted protein" evidence="1">
    <location>
        <begin position="31"/>
        <end position="72"/>
    </location>
</feature>
<organism evidence="2 3">
    <name type="scientific">Cupriavidus metallidurans (strain ATCC 43123 / DSM 2839 / NBRC 102507 / CH34)</name>
    <name type="common">Ralstonia metallidurans</name>
    <dbReference type="NCBI Taxonomy" id="266264"/>
    <lineage>
        <taxon>Bacteria</taxon>
        <taxon>Pseudomonadati</taxon>
        <taxon>Pseudomonadota</taxon>
        <taxon>Betaproteobacteria</taxon>
        <taxon>Burkholderiales</taxon>
        <taxon>Burkholderiaceae</taxon>
        <taxon>Cupriavidus</taxon>
    </lineage>
</organism>
<gene>
    <name evidence="2" type="ordered locus">Rmet_1806</name>
</gene>
<dbReference type="EMBL" id="CP000352">
    <property type="protein sequence ID" value="ABF08685.1"/>
    <property type="molecule type" value="Genomic_DNA"/>
</dbReference>
<dbReference type="eggNOG" id="ENOG5032PNF">
    <property type="taxonomic scope" value="Bacteria"/>
</dbReference>
<dbReference type="Proteomes" id="UP000002429">
    <property type="component" value="Chromosome"/>
</dbReference>
<feature type="signal peptide" evidence="1">
    <location>
        <begin position="1"/>
        <end position="30"/>
    </location>
</feature>
<evidence type="ECO:0000313" key="3">
    <source>
        <dbReference type="Proteomes" id="UP000002429"/>
    </source>
</evidence>
<evidence type="ECO:0008006" key="4">
    <source>
        <dbReference type="Google" id="ProtNLM"/>
    </source>
</evidence>
<evidence type="ECO:0000256" key="1">
    <source>
        <dbReference type="SAM" id="SignalP"/>
    </source>
</evidence>
<accession>Q1LME1</accession>
<dbReference type="KEGG" id="rme:Rmet_1806"/>
<reference evidence="3" key="1">
    <citation type="journal article" date="2010" name="PLoS ONE">
        <title>The complete genome sequence of Cupriavidus metallidurans strain CH34, a master survivalist in harsh and anthropogenic environments.</title>
        <authorList>
            <person name="Janssen P.J."/>
            <person name="Van Houdt R."/>
            <person name="Moors H."/>
            <person name="Monsieurs P."/>
            <person name="Morin N."/>
            <person name="Michaux A."/>
            <person name="Benotmane M.A."/>
            <person name="Leys N."/>
            <person name="Vallaeys T."/>
            <person name="Lapidus A."/>
            <person name="Monchy S."/>
            <person name="Medigue C."/>
            <person name="Taghavi S."/>
            <person name="McCorkle S."/>
            <person name="Dunn J."/>
            <person name="van der Lelie D."/>
            <person name="Mergeay M."/>
        </authorList>
    </citation>
    <scope>NUCLEOTIDE SEQUENCE [LARGE SCALE GENOMIC DNA]</scope>
    <source>
        <strain evidence="3">ATCC 43123 / DSM 2839 / NBRC 102507 / CH34</strain>
    </source>
</reference>
<proteinExistence type="predicted"/>
<keyword evidence="1" id="KW-0732">Signal</keyword>
<evidence type="ECO:0000313" key="2">
    <source>
        <dbReference type="EMBL" id="ABF08685.1"/>
    </source>
</evidence>
<keyword evidence="3" id="KW-1185">Reference proteome</keyword>
<dbReference type="HOGENOM" id="CLU_2719416_0_0_4"/>
<protein>
    <recommendedName>
        <fullName evidence="4">Secreted protein</fullName>
    </recommendedName>
</protein>
<dbReference type="AlphaFoldDB" id="Q1LME1"/>
<sequence>MQRNCWGLKSRFKKILASLRGLAVRLVLSAAPPLQGAHTLAGTCRSAGGSHASRNPCFTLARTASLHFESAS</sequence>
<name>Q1LME1_CUPMC</name>